<accession>A0A7V5P0Z5</accession>
<keyword evidence="1" id="KW-0805">Transcription regulation</keyword>
<dbReference type="GO" id="GO:0003700">
    <property type="term" value="F:DNA-binding transcription factor activity"/>
    <property type="evidence" value="ECO:0007669"/>
    <property type="project" value="InterPro"/>
</dbReference>
<dbReference type="Proteomes" id="UP000886101">
    <property type="component" value="Unassembled WGS sequence"/>
</dbReference>
<comment type="caution">
    <text evidence="5">The sequence shown here is derived from an EMBL/GenBank/DDBJ whole genome shotgun (WGS) entry which is preliminary data.</text>
</comment>
<feature type="domain" description="HTH arsR-type" evidence="4">
    <location>
        <begin position="1"/>
        <end position="92"/>
    </location>
</feature>
<dbReference type="CDD" id="cd00090">
    <property type="entry name" value="HTH_ARSR"/>
    <property type="match status" value="1"/>
</dbReference>
<dbReference type="AlphaFoldDB" id="A0A7V5P0Z5"/>
<name>A0A7V5P0Z5_9BACT</name>
<dbReference type="GO" id="GO:0003677">
    <property type="term" value="F:DNA binding"/>
    <property type="evidence" value="ECO:0007669"/>
    <property type="project" value="UniProtKB-KW"/>
</dbReference>
<keyword evidence="2" id="KW-0238">DNA-binding</keyword>
<dbReference type="EMBL" id="DROK01000248">
    <property type="protein sequence ID" value="HHI97848.1"/>
    <property type="molecule type" value="Genomic_DNA"/>
</dbReference>
<protein>
    <submittedName>
        <fullName evidence="5">ArsR family transcriptional regulator</fullName>
    </submittedName>
</protein>
<dbReference type="NCBIfam" id="NF033788">
    <property type="entry name" value="HTH_metalloreg"/>
    <property type="match status" value="1"/>
</dbReference>
<dbReference type="Pfam" id="PF01022">
    <property type="entry name" value="HTH_5"/>
    <property type="match status" value="1"/>
</dbReference>
<dbReference type="InterPro" id="IPR051081">
    <property type="entry name" value="HTH_MetalResp_TranReg"/>
</dbReference>
<dbReference type="PANTHER" id="PTHR33154">
    <property type="entry name" value="TRANSCRIPTIONAL REGULATOR, ARSR FAMILY"/>
    <property type="match status" value="1"/>
</dbReference>
<dbReference type="SUPFAM" id="SSF46785">
    <property type="entry name" value="Winged helix' DNA-binding domain"/>
    <property type="match status" value="1"/>
</dbReference>
<evidence type="ECO:0000256" key="1">
    <source>
        <dbReference type="ARBA" id="ARBA00023015"/>
    </source>
</evidence>
<dbReference type="InterPro" id="IPR036388">
    <property type="entry name" value="WH-like_DNA-bd_sf"/>
</dbReference>
<dbReference type="InterPro" id="IPR011991">
    <property type="entry name" value="ArsR-like_HTH"/>
</dbReference>
<dbReference type="PANTHER" id="PTHR33154:SF33">
    <property type="entry name" value="TRANSCRIPTIONAL REPRESSOR SDPR"/>
    <property type="match status" value="1"/>
</dbReference>
<proteinExistence type="predicted"/>
<evidence type="ECO:0000256" key="2">
    <source>
        <dbReference type="ARBA" id="ARBA00023125"/>
    </source>
</evidence>
<evidence type="ECO:0000259" key="4">
    <source>
        <dbReference type="PROSITE" id="PS50987"/>
    </source>
</evidence>
<dbReference type="Gene3D" id="1.10.10.10">
    <property type="entry name" value="Winged helix-like DNA-binding domain superfamily/Winged helix DNA-binding domain"/>
    <property type="match status" value="1"/>
</dbReference>
<reference evidence="5" key="1">
    <citation type="journal article" date="2020" name="mSystems">
        <title>Genome- and Community-Level Interaction Insights into Carbon Utilization and Element Cycling Functions of Hydrothermarchaeota in Hydrothermal Sediment.</title>
        <authorList>
            <person name="Zhou Z."/>
            <person name="Liu Y."/>
            <person name="Xu W."/>
            <person name="Pan J."/>
            <person name="Luo Z.H."/>
            <person name="Li M."/>
        </authorList>
    </citation>
    <scope>NUCLEOTIDE SEQUENCE [LARGE SCALE GENOMIC DNA]</scope>
    <source>
        <strain evidence="5">HyVt-533</strain>
    </source>
</reference>
<organism evidence="5">
    <name type="scientific">Thermodesulfatator atlanticus</name>
    <dbReference type="NCBI Taxonomy" id="501497"/>
    <lineage>
        <taxon>Bacteria</taxon>
        <taxon>Pseudomonadati</taxon>
        <taxon>Thermodesulfobacteriota</taxon>
        <taxon>Thermodesulfobacteria</taxon>
        <taxon>Thermodesulfobacteriales</taxon>
        <taxon>Thermodesulfatatoraceae</taxon>
        <taxon>Thermodesulfatator</taxon>
    </lineage>
</organism>
<sequence length="114" mass="12947">MKILEKRLKALADATRLKLLALLAHRPCCVCELAEVIGFSQPTISRHLKLLVDAGFVEVKKRGSFQIYRLSPEDDEAAALLELVLSRLRLSPEFLLLKEALSRADKRHLWEGKK</sequence>
<evidence type="ECO:0000256" key="3">
    <source>
        <dbReference type="ARBA" id="ARBA00023163"/>
    </source>
</evidence>
<dbReference type="SMART" id="SM00418">
    <property type="entry name" value="HTH_ARSR"/>
    <property type="match status" value="1"/>
</dbReference>
<evidence type="ECO:0000313" key="5">
    <source>
        <dbReference type="EMBL" id="HHI97848.1"/>
    </source>
</evidence>
<dbReference type="PRINTS" id="PR00778">
    <property type="entry name" value="HTHARSR"/>
</dbReference>
<keyword evidence="3" id="KW-0804">Transcription</keyword>
<dbReference type="InterPro" id="IPR001845">
    <property type="entry name" value="HTH_ArsR_DNA-bd_dom"/>
</dbReference>
<gene>
    <name evidence="5" type="ORF">ENJ96_08335</name>
</gene>
<dbReference type="InterPro" id="IPR036390">
    <property type="entry name" value="WH_DNA-bd_sf"/>
</dbReference>
<dbReference type="PROSITE" id="PS50987">
    <property type="entry name" value="HTH_ARSR_2"/>
    <property type="match status" value="1"/>
</dbReference>